<evidence type="ECO:0000313" key="1">
    <source>
        <dbReference type="EMBL" id="SET76713.1"/>
    </source>
</evidence>
<reference evidence="1 2" key="1">
    <citation type="submission" date="2016-10" db="EMBL/GenBank/DDBJ databases">
        <authorList>
            <person name="de Groot N.N."/>
        </authorList>
    </citation>
    <scope>NUCLEOTIDE SEQUENCE [LARGE SCALE GENOMIC DNA]</scope>
    <source>
        <strain evidence="1 2">KH1P1</strain>
    </source>
</reference>
<dbReference type="AlphaFoldDB" id="A0A1I0GZQ7"/>
<gene>
    <name evidence="1" type="ORF">SAMN04487771_10416</name>
</gene>
<organism evidence="1 2">
    <name type="scientific">[Clostridium] aminophilum</name>
    <dbReference type="NCBI Taxonomy" id="1526"/>
    <lineage>
        <taxon>Bacteria</taxon>
        <taxon>Bacillati</taxon>
        <taxon>Bacillota</taxon>
        <taxon>Clostridia</taxon>
        <taxon>Lachnospirales</taxon>
        <taxon>Lachnospiraceae</taxon>
    </lineage>
</organism>
<keyword evidence="2" id="KW-1185">Reference proteome</keyword>
<evidence type="ECO:0000313" key="2">
    <source>
        <dbReference type="Proteomes" id="UP000199820"/>
    </source>
</evidence>
<protein>
    <submittedName>
        <fullName evidence="1">Uncharacterized protein</fullName>
    </submittedName>
</protein>
<name>A0A1I0GZQ7_9FIRM</name>
<accession>A0A1I0GZQ7</accession>
<dbReference type="EMBL" id="FOIL01000041">
    <property type="protein sequence ID" value="SET76713.1"/>
    <property type="molecule type" value="Genomic_DNA"/>
</dbReference>
<proteinExistence type="predicted"/>
<dbReference type="Proteomes" id="UP000199820">
    <property type="component" value="Unassembled WGS sequence"/>
</dbReference>
<sequence>MHQYPLIALGHKLYCIQNAYFSPVYQACIMQHISQRRPLSFSEPLVCTYVFMGHQIYQCPKWFDKIIDKIKGIELIVMMYTECRMTANSYNCSCDCTSYNSISII</sequence>